<comment type="subcellular location">
    <subcellularLocation>
        <location evidence="9">Cytoplasm</location>
    </subcellularLocation>
    <text evidence="9">The SRP-RNC complex is targeted to the cytoplasmic membrane.</text>
</comment>
<evidence type="ECO:0000313" key="14">
    <source>
        <dbReference type="EMBL" id="MDP0588875.1"/>
    </source>
</evidence>
<feature type="domain" description="Signal recognition particle SRP54 helical bundle" evidence="13">
    <location>
        <begin position="1"/>
        <end position="86"/>
    </location>
</feature>
<dbReference type="Proteomes" id="UP001178148">
    <property type="component" value="Unassembled WGS sequence"/>
</dbReference>
<evidence type="ECO:0000256" key="6">
    <source>
        <dbReference type="ARBA" id="ARBA00023135"/>
    </source>
</evidence>
<protein>
    <recommendedName>
        <fullName evidence="9">Signal recognition particle protein</fullName>
        <ecNumber evidence="9">3.6.5.4</ecNumber>
    </recommendedName>
    <alternativeName>
        <fullName evidence="9">Fifty-four homolog</fullName>
    </alternativeName>
</protein>
<evidence type="ECO:0000313" key="15">
    <source>
        <dbReference type="Proteomes" id="UP001178148"/>
    </source>
</evidence>
<dbReference type="SMART" id="SM00962">
    <property type="entry name" value="SRP54"/>
    <property type="match status" value="1"/>
</dbReference>
<dbReference type="InterPro" id="IPR042101">
    <property type="entry name" value="SRP54_N_sf"/>
</dbReference>
<dbReference type="GO" id="GO:0048500">
    <property type="term" value="C:signal recognition particle"/>
    <property type="evidence" value="ECO:0007669"/>
    <property type="project" value="UniProtKB-UniRule"/>
</dbReference>
<feature type="binding site" evidence="9">
    <location>
        <begin position="190"/>
        <end position="194"/>
    </location>
    <ligand>
        <name>GTP</name>
        <dbReference type="ChEBI" id="CHEBI:37565"/>
    </ligand>
</feature>
<feature type="binding site" evidence="9">
    <location>
        <begin position="107"/>
        <end position="114"/>
    </location>
    <ligand>
        <name>GTP</name>
        <dbReference type="ChEBI" id="CHEBI:37565"/>
    </ligand>
</feature>
<keyword evidence="5 9" id="KW-0342">GTP-binding</keyword>
<keyword evidence="2 9" id="KW-0547">Nucleotide-binding</keyword>
<keyword evidence="7 9" id="KW-0687">Ribonucleoprotein</keyword>
<dbReference type="InterPro" id="IPR003593">
    <property type="entry name" value="AAA+_ATPase"/>
</dbReference>
<dbReference type="Gene3D" id="3.40.50.300">
    <property type="entry name" value="P-loop containing nucleotide triphosphate hydrolases"/>
    <property type="match status" value="1"/>
</dbReference>
<sequence length="467" mass="51007">MFDNLTERLAQTLKSVTGKAKLTEDNIKGTLREVRMALLEADVALSVVREFIDRLRERAVGKEVQSSLSPGQSFVKIVKNELIEVMGGANDELNLSVQPPAVILMAGLQGAGKTTSVAKLGNWLKKRQKKSVMVVSADVYRPAAIKQLEVLASEAGLHFFPSSIDQKPEYIVKAAVQEAKIKHVDVLIVDTAGRLHIDEKMMGEIKNLHSVINPVETLFVVDSMTGQDAANTAKIFNDVLPLTGVILTKVDADARGGAALSVRHITGKSIKFIGVGEKIDALEPFHPDRIASRILGMGDVLSLIEEAEIKLDKKKAEKLEKKLKKGKSFDLEDFRDQLQQMRQLGGVAGVMDKLPGMAGNPQMRSEMNDNTFIRMEAIISSMTPKERTVPDIINGSRKKRIAAGSGTQIQDINSLIKQHKRMSKVMKKVTKKGGMAKLMRGVGGMKGAMPETMSGMVSRGGGKRFPF</sequence>
<dbReference type="Pfam" id="PF02881">
    <property type="entry name" value="SRP54_N"/>
    <property type="match status" value="1"/>
</dbReference>
<reference evidence="14 15" key="1">
    <citation type="journal article" date="2023" name="bioRxiv">
        <title>An intranuclear bacterial parasite of deep-sea mussels expresses apoptosis inhibitors acquired from its host.</title>
        <authorList>
            <person name="Gonzalez Porras M.A."/>
            <person name="Assie A."/>
            <person name="Tietjen M."/>
            <person name="Violette M."/>
            <person name="Kleiner M."/>
            <person name="Gruber-Vodicka H."/>
            <person name="Dubilier N."/>
            <person name="Leisch N."/>
        </authorList>
    </citation>
    <scope>NUCLEOTIDE SEQUENCE [LARGE SCALE GENOMIC DNA]</scope>
    <source>
        <strain evidence="14">IAP13</strain>
    </source>
</reference>
<comment type="domain">
    <text evidence="9">Composed of three domains: the N-terminal N domain, which is responsible for interactions with the ribosome, the central G domain, which binds GTP, and the C-terminal M domain, which binds the RNA and the signal sequence of the RNC.</text>
</comment>
<evidence type="ECO:0000256" key="2">
    <source>
        <dbReference type="ARBA" id="ARBA00022741"/>
    </source>
</evidence>
<evidence type="ECO:0000256" key="3">
    <source>
        <dbReference type="ARBA" id="ARBA00022801"/>
    </source>
</evidence>
<evidence type="ECO:0000256" key="10">
    <source>
        <dbReference type="SAM" id="MobiDB-lite"/>
    </source>
</evidence>
<dbReference type="SMART" id="SM00382">
    <property type="entry name" value="AAA"/>
    <property type="match status" value="1"/>
</dbReference>
<evidence type="ECO:0000256" key="7">
    <source>
        <dbReference type="ARBA" id="ARBA00023274"/>
    </source>
</evidence>
<dbReference type="FunFam" id="3.40.50.300:FF:000022">
    <property type="entry name" value="Signal recognition particle 54 kDa subunit"/>
    <property type="match status" value="1"/>
</dbReference>
<dbReference type="SUPFAM" id="SSF52540">
    <property type="entry name" value="P-loop containing nucleoside triphosphate hydrolases"/>
    <property type="match status" value="1"/>
</dbReference>
<dbReference type="GO" id="GO:0005525">
    <property type="term" value="F:GTP binding"/>
    <property type="evidence" value="ECO:0007669"/>
    <property type="project" value="UniProtKB-UniRule"/>
</dbReference>
<keyword evidence="3 9" id="KW-0378">Hydrolase</keyword>
<keyword evidence="6 9" id="KW-0733">Signal recognition particle</keyword>
<proteinExistence type="inferred from homology"/>
<dbReference type="GO" id="GO:0006614">
    <property type="term" value="P:SRP-dependent cotranslational protein targeting to membrane"/>
    <property type="evidence" value="ECO:0007669"/>
    <property type="project" value="InterPro"/>
</dbReference>
<organism evidence="14 15">
    <name type="scientific">Candidatus Endonucleibacter bathymodioli</name>
    <dbReference type="NCBI Taxonomy" id="539814"/>
    <lineage>
        <taxon>Bacteria</taxon>
        <taxon>Pseudomonadati</taxon>
        <taxon>Pseudomonadota</taxon>
        <taxon>Gammaproteobacteria</taxon>
        <taxon>Oceanospirillales</taxon>
        <taxon>Endozoicomonadaceae</taxon>
        <taxon>Candidatus Endonucleibacter</taxon>
    </lineage>
</organism>
<evidence type="ECO:0000256" key="8">
    <source>
        <dbReference type="ARBA" id="ARBA00048027"/>
    </source>
</evidence>
<feature type="domain" description="AAA+ ATPase" evidence="11">
    <location>
        <begin position="99"/>
        <end position="247"/>
    </location>
</feature>
<evidence type="ECO:0000259" key="11">
    <source>
        <dbReference type="SMART" id="SM00382"/>
    </source>
</evidence>
<keyword evidence="9" id="KW-0963">Cytoplasm</keyword>
<keyword evidence="4 9" id="KW-0694">RNA-binding</keyword>
<dbReference type="PANTHER" id="PTHR11564">
    <property type="entry name" value="SIGNAL RECOGNITION PARTICLE 54K PROTEIN SRP54"/>
    <property type="match status" value="1"/>
</dbReference>
<dbReference type="Gene3D" id="1.10.260.30">
    <property type="entry name" value="Signal recognition particle, SRP54 subunit, M-domain"/>
    <property type="match status" value="1"/>
</dbReference>
<evidence type="ECO:0000256" key="5">
    <source>
        <dbReference type="ARBA" id="ARBA00023134"/>
    </source>
</evidence>
<gene>
    <name evidence="9 14" type="primary">ffh</name>
    <name evidence="14" type="ORF">QS748_06670</name>
</gene>
<dbReference type="Gene3D" id="1.20.120.140">
    <property type="entry name" value="Signal recognition particle SRP54, nucleotide-binding domain"/>
    <property type="match status" value="1"/>
</dbReference>
<dbReference type="InterPro" id="IPR000897">
    <property type="entry name" value="SRP54_GTPase_dom"/>
</dbReference>
<comment type="subunit">
    <text evidence="9">Part of the signal recognition particle protein translocation system, which is composed of SRP and FtsY. SRP is a ribonucleoprotein composed of Ffh and a 4.5S RNA molecule.</text>
</comment>
<dbReference type="InterPro" id="IPR004780">
    <property type="entry name" value="SRP"/>
</dbReference>
<dbReference type="InterPro" id="IPR022941">
    <property type="entry name" value="SRP54"/>
</dbReference>
<dbReference type="Pfam" id="PF00448">
    <property type="entry name" value="SRP54"/>
    <property type="match status" value="1"/>
</dbReference>
<dbReference type="GO" id="GO:0003924">
    <property type="term" value="F:GTPase activity"/>
    <property type="evidence" value="ECO:0007669"/>
    <property type="project" value="UniProtKB-UniRule"/>
</dbReference>
<name>A0AA90NT92_9GAMM</name>
<comment type="caution">
    <text evidence="14">The sequence shown here is derived from an EMBL/GenBank/DDBJ whole genome shotgun (WGS) entry which is preliminary data.</text>
</comment>
<feature type="domain" description="SRP54-type proteins GTP-binding" evidence="12">
    <location>
        <begin position="100"/>
        <end position="296"/>
    </location>
</feature>
<evidence type="ECO:0000256" key="1">
    <source>
        <dbReference type="ARBA" id="ARBA00005450"/>
    </source>
</evidence>
<dbReference type="GO" id="GO:0008312">
    <property type="term" value="F:7S RNA binding"/>
    <property type="evidence" value="ECO:0007669"/>
    <property type="project" value="InterPro"/>
</dbReference>
<dbReference type="PANTHER" id="PTHR11564:SF5">
    <property type="entry name" value="SIGNAL RECOGNITION PARTICLE SUBUNIT SRP54"/>
    <property type="match status" value="1"/>
</dbReference>
<dbReference type="InterPro" id="IPR027417">
    <property type="entry name" value="P-loop_NTPase"/>
</dbReference>
<comment type="function">
    <text evidence="9">Involved in targeting and insertion of nascent membrane proteins into the cytoplasmic membrane. Binds to the hydrophobic signal sequence of the ribosome-nascent chain (RNC) as it emerges from the ribosomes. The SRP-RNC complex is then targeted to the cytoplasmic membrane where it interacts with the SRP receptor FtsY. Interaction with FtsY leads to the transfer of the RNC complex to the Sec translocase for insertion into the membrane, the hydrolysis of GTP by both Ffh and FtsY, and the dissociation of the SRP-FtsY complex into the individual components.</text>
</comment>
<evidence type="ECO:0000256" key="4">
    <source>
        <dbReference type="ARBA" id="ARBA00022884"/>
    </source>
</evidence>
<keyword evidence="15" id="KW-1185">Reference proteome</keyword>
<dbReference type="EC" id="3.6.5.4" evidence="9"/>
<dbReference type="Pfam" id="PF02978">
    <property type="entry name" value="SRP_SPB"/>
    <property type="match status" value="1"/>
</dbReference>
<comment type="similarity">
    <text evidence="1 9">Belongs to the GTP-binding SRP family. SRP54 subfamily.</text>
</comment>
<evidence type="ECO:0000259" key="13">
    <source>
        <dbReference type="SMART" id="SM00963"/>
    </source>
</evidence>
<dbReference type="NCBIfam" id="TIGR00959">
    <property type="entry name" value="ffh"/>
    <property type="match status" value="1"/>
</dbReference>
<dbReference type="InterPro" id="IPR036891">
    <property type="entry name" value="Signal_recog_part_SRP54_M_sf"/>
</dbReference>
<dbReference type="HAMAP" id="MF_00306">
    <property type="entry name" value="SRP54"/>
    <property type="match status" value="1"/>
</dbReference>
<dbReference type="EMBL" id="JASXSV010000008">
    <property type="protein sequence ID" value="MDP0588875.1"/>
    <property type="molecule type" value="Genomic_DNA"/>
</dbReference>
<feature type="binding site" evidence="9">
    <location>
        <begin position="248"/>
        <end position="251"/>
    </location>
    <ligand>
        <name>GTP</name>
        <dbReference type="ChEBI" id="CHEBI:37565"/>
    </ligand>
</feature>
<accession>A0AA90NT92</accession>
<feature type="region of interest" description="Disordered" evidence="10">
    <location>
        <begin position="441"/>
        <end position="467"/>
    </location>
</feature>
<evidence type="ECO:0000259" key="12">
    <source>
        <dbReference type="SMART" id="SM00962"/>
    </source>
</evidence>
<comment type="catalytic activity">
    <reaction evidence="8 9">
        <text>GTP + H2O = GDP + phosphate + H(+)</text>
        <dbReference type="Rhea" id="RHEA:19669"/>
        <dbReference type="ChEBI" id="CHEBI:15377"/>
        <dbReference type="ChEBI" id="CHEBI:15378"/>
        <dbReference type="ChEBI" id="CHEBI:37565"/>
        <dbReference type="ChEBI" id="CHEBI:43474"/>
        <dbReference type="ChEBI" id="CHEBI:58189"/>
        <dbReference type="EC" id="3.6.5.4"/>
    </reaction>
</comment>
<evidence type="ECO:0000256" key="9">
    <source>
        <dbReference type="HAMAP-Rule" id="MF_00306"/>
    </source>
</evidence>
<dbReference type="SMART" id="SM00963">
    <property type="entry name" value="SRP54_N"/>
    <property type="match status" value="1"/>
</dbReference>
<dbReference type="InterPro" id="IPR004125">
    <property type="entry name" value="Signal_recog_particle_SRP54_M"/>
</dbReference>
<dbReference type="AlphaFoldDB" id="A0AA90NT92"/>
<dbReference type="CDD" id="cd18539">
    <property type="entry name" value="SRP_G"/>
    <property type="match status" value="1"/>
</dbReference>
<dbReference type="SUPFAM" id="SSF47446">
    <property type="entry name" value="Signal peptide-binding domain"/>
    <property type="match status" value="1"/>
</dbReference>
<dbReference type="InterPro" id="IPR013822">
    <property type="entry name" value="Signal_recog_particl_SRP54_hlx"/>
</dbReference>